<sequence length="545" mass="63288">MDDKQFNQRMALLKKSYERMESKLEPQHVLQQIENEDAKREFQEINKTAPKPSTKWQKPAVWIASIASVLLVGILMSSYMFHPSTPVHSNEEKIESSYEEWFSSLQKRYQEKREKTRQELHIPEQDFRKLSFIGIADNKYNDKARNKKLVVNRMMDNPKYLAELEQEILDNLQTPRELIEQINSFESSMSYEESRYFFSNYFYSTKDVLQYYTNQLSPYSSVLSQKEGNYPKELKQLIATAKKQYFELSNDGNNFSFRANPIFQKNAPAYTDRLHSDILGLFKYWATGSLLEGENLRFSTEETARILKLYERTLVSDLSIGGLDFLLRDLKKEFENTWLLLLKGMDDMSRYSPEHIEFLNAAANGKYGESMRLTAQFIHEEFKEKGTSKTIDNLTRHDIGMELSYLSNEVYIESTDGSTSLQIDYRWIIQTEGLYNAYISSKDDTILDSLNPMNVVSLFLYAQGKGDQETIKQLVSQDVDVKKVVQYDGMEHFTVLYATDTSQTTIKVDVKSESVHMVGQRLTFQLGTETIGKGEKRCIITAISE</sequence>
<evidence type="ECO:0000256" key="1">
    <source>
        <dbReference type="SAM" id="Phobius"/>
    </source>
</evidence>
<organism evidence="2 3">
    <name type="scientific">Lysinibacillus fusiformis</name>
    <dbReference type="NCBI Taxonomy" id="28031"/>
    <lineage>
        <taxon>Bacteria</taxon>
        <taxon>Bacillati</taxon>
        <taxon>Bacillota</taxon>
        <taxon>Bacilli</taxon>
        <taxon>Bacillales</taxon>
        <taxon>Bacillaceae</taxon>
        <taxon>Lysinibacillus</taxon>
    </lineage>
</organism>
<feature type="transmembrane region" description="Helical" evidence="1">
    <location>
        <begin position="60"/>
        <end position="81"/>
    </location>
</feature>
<keyword evidence="1" id="KW-1133">Transmembrane helix</keyword>
<dbReference type="Proteomes" id="UP000199410">
    <property type="component" value="Unassembled WGS sequence"/>
</dbReference>
<dbReference type="AlphaFoldDB" id="A0A1H9J6R8"/>
<dbReference type="EMBL" id="FOEL01000008">
    <property type="protein sequence ID" value="SEQ82503.1"/>
    <property type="molecule type" value="Genomic_DNA"/>
</dbReference>
<name>A0A1H9J6R8_9BACI</name>
<gene>
    <name evidence="2" type="ORF">SAMN02787113_02412</name>
</gene>
<keyword evidence="1" id="KW-0812">Transmembrane</keyword>
<dbReference type="RefSeq" id="WP_089986170.1">
    <property type="nucleotide sequence ID" value="NZ_FMVP01000008.1"/>
</dbReference>
<comment type="caution">
    <text evidence="2">The sequence shown here is derived from an EMBL/GenBank/DDBJ whole genome shotgun (WGS) entry which is preliminary data.</text>
</comment>
<evidence type="ECO:0000313" key="2">
    <source>
        <dbReference type="EMBL" id="SEQ82503.1"/>
    </source>
</evidence>
<protein>
    <submittedName>
        <fullName evidence="2">Uncharacterized protein</fullName>
    </submittedName>
</protein>
<accession>A0A1H9J6R8</accession>
<evidence type="ECO:0000313" key="3">
    <source>
        <dbReference type="Proteomes" id="UP000199410"/>
    </source>
</evidence>
<proteinExistence type="predicted"/>
<reference evidence="2 3" key="1">
    <citation type="submission" date="2016-10" db="EMBL/GenBank/DDBJ databases">
        <authorList>
            <person name="Varghese N."/>
            <person name="Submissions S."/>
        </authorList>
    </citation>
    <scope>NUCLEOTIDE SEQUENCE [LARGE SCALE GENOMIC DNA]</scope>
    <source>
        <strain evidence="2 3">TC-13</strain>
    </source>
</reference>
<keyword evidence="1" id="KW-0472">Membrane</keyword>